<feature type="compositionally biased region" description="Basic and acidic residues" evidence="7">
    <location>
        <begin position="1249"/>
        <end position="1293"/>
    </location>
</feature>
<dbReference type="EMBL" id="CAXITT010000026">
    <property type="protein sequence ID" value="CAL1528045.1"/>
    <property type="molecule type" value="Genomic_DNA"/>
</dbReference>
<evidence type="ECO:0000256" key="1">
    <source>
        <dbReference type="ARBA" id="ARBA00004138"/>
    </source>
</evidence>
<gene>
    <name evidence="11" type="ORF">GSLYS_00002215001</name>
</gene>
<feature type="region of interest" description="Disordered" evidence="7">
    <location>
        <begin position="2417"/>
        <end position="2528"/>
    </location>
</feature>
<feature type="compositionally biased region" description="Basic and acidic residues" evidence="7">
    <location>
        <begin position="2623"/>
        <end position="2634"/>
    </location>
</feature>
<keyword evidence="3" id="KW-0963">Cytoplasm</keyword>
<dbReference type="InterPro" id="IPR027417">
    <property type="entry name" value="P-loop_NTPase"/>
</dbReference>
<evidence type="ECO:0000256" key="3">
    <source>
        <dbReference type="ARBA" id="ARBA00022490"/>
    </source>
</evidence>
<dbReference type="Proteomes" id="UP001497497">
    <property type="component" value="Unassembled WGS sequence"/>
</dbReference>
<sequence>MPLGPFGEVLGTTGTLEALGPLAQNYKTKVVAPRNPKVVKEQNVTEFKMTPSKFLFEASLTTEQKLANTRVMKIPRKTELLDMGDTSLQKVSKVNIDEPMFQPFPSEIFFQNFEPFQTYEIPLVLRNNDKVPRLVKVSQENSPYFKIISPHDVGHKVGPGLPTIFKVQFTPDEKKDYRHELICITEREKFVVPIKAIGARGILDFPDAIHFPTCPVKYSNTKTLLVRNIGKKEAKFHIKTKQPFFVVPAIGTLAVNDCIQVTIEFKPLTAGDHRGDICLTYDTGEEIFIDLYGASQDANVRLDKNSIRMENTYISMASQRTVVISNRSDFIAHFKWSRFATQDDEDQEKLLKQIQLDREEHADTDQFLAECVLDPTLRDKLSILSRTFQNRKKAVENDPHLFEDDIITIEPAEGDIWPNSTFEVMVIFKPREATSYTITAYCDITGRESRLPLRIRGDGLGPKVDFSFEQLDMGNIFIGSRHTYEIVIANKGDIDAIFSVVPKTTIFGPCFAFNPSEGIVMPGGHQAIEVSFNSPFLGDFEEIFCFQLDGQPQQCPITFRGKVVGPTFNFDVSKLKFGKVPVGFTNTQVCTLINTSLVPMVFHLRVPGDGKNKAICCTNDLSKDSLFLGMPVQNPKEFEIIPSDGVVSPHGHVKLTVKLVSNTIRKYEMALVVDVERVGEEILSLPISATSMVPEISNLTPILNYGRCFLSYPYEHFIQLHNDTDLAARYDLLPQNYQNKETSLVEIPPISYLSPQPKGIIEPHTVVDIPLVIEALDLEEQEMPIEIRIFGSPKPPLVIHVICVGEGPVVHVNPLQIDWGETPVLTNVAKTLVLSNESYIPALFTAQMVRPNTVFKVAPSEGTIAPEQSIELTITANLDDCVRFQDKLQINFQQSQSRLIPLSAFGKGTTIVSEPPLGDVLDLGPNFSNCKLKKKLKLINRGRRIQQLVWLTDGFIPLSKAKKEKMKVVNMDMKRKTASLYDVAEPIFQLSPNRMELLPGESLELTLEGFVNSPQLVSETIVCHAIIGRAGGKTPIISVDVRAEFIEPLLNFSTKCVFYRVDKGPADELPIMQQQLVITNQSSLSLTTKLKLGYPFSMVIGNEKVQETEVCLQSGDIYYLVIEFDPKFKDDCHIRTIDEVLQVTYMEHPHIDYIALHGEVYFPNLLFEKTTVDFGCILNDTEVTRYINITNNSPMEVCYRWSFLVGETPTNIKKMHRPQTCRSDRMIEPGYESDSGLEEDEELVNQDEFLDHGDQEDKYGEGKDSKFQESEMKIIHKEVLEDTDGPKSKEAADNKTAISPADVETPEKGQLDQEEKMDKDKEQGRITSRLSVKSGEKETDKRSIVSRLSMREDEEEALKANKILTALLETDEDIVPEIGVEEVFDILPLYGCLQPGDTEQVTFTFYGHADIWGEVKAICEVEGGPTYKLSMTGEASVVEYSFDSKSIQLGKQMYDQVSTATITLINCGKVGFQFSGINMDPALQKRPLPGQPIILPHSGYIEPFAEQKILVKYLPGVPEEFCKTFQIQVAHFEPDAITISGEGVFPRISLDLPRIKDEEGVYLKLLKEAKENLAILIRQQLEKQQEQEAGQVEEELKNLIPDGEEMHEHDKTANNSHNLMREPTELEVQMEIERLAMRDFAREQHLSKLVSASVDDKGENIISTFESNTTVEQSEMGKLKAVLPDYLLDFGYVVLGTVKTHVVRVTNTGWMPVSFKLDRQNIHTAGFHIELDRVRNLPGAPDNETLDFVVMFDPRGANLHLGAVEVVVPINVVHGPIINMHLRANVTMPDLEVSDDVLDFADVKCGECKVITIQLHNHQMVKCEWNSIPPDESKKIDKHVPMHLRRKIRQNKKKASIFEVMPPTGTLMPGQRVNVQVKFMPTEEKFYENRLPIRIAQSSQRVLLLCRGQGLEPRLEFDRTVVQFGPILPHSVGDEQDIVVRNPCSFPIEMYSLEFDNVYLEEEKILRLMKGYDEFNTLLLPPRDVGSKLPQELTDYFEEQVRKLEESERAAAFELVRQETERREMEEKDAEEKALGQTEQEESMMLESTTIVSERVPSGTEAAMEEPQVRVVEEPSTQKDAEIEDKLHARTSSSGVGELEITPVSAAIARYLGIDLTPEGKASRNRRGISIIVHGAPLSGKTSTAVALAKHYEASLLTLDGIVCDAIANGNTSAGLKARELCLDSARKKTDDMREAEGTDLDKKAGLSIEQVTAHTQGAAGTVGTSLGSNRKTSTVMVDQKNKQTVVSKNTVVNSSTEGGIAAPISPVPILAPAPRRLSISASIAGEEGLFSCILPEDLLVEIIADRLQLNDCHKGIVFDGLETSFSQNYFTAAHAVLKALNNRRFIYFVTLKMDYNVLKEQEKKAHEEKELETRLKEEAELIWLEEMDEDEYDNLPEEVKARIDYKRLVLKKERIKREQQEKAERERIEREQREEEERKREEEMKSRKNRKKADKKASTLVRSPAAPATKTPGGLKVHDSEKPLGTDRPESHATVKSDPQLDDGKKKKKGGKKGEHGENSTLEDARDLNKEADMLLMSRFRTFETYQKDIQDLLEFWDRTTLQPRRPNSPSDKSEEDHKEFSASGKKGKQKDKTDKQKEQERLKHEKEMAEKAAREAALVESDQKDGLDKDEKKDVNNIPHIVVDCAEKKIIVMTKPVVESQTTVEEPVHVVEKPTVTTYDHLILESGRLPAKEEVMDGLGMGQHGPPIPPAATFAVIPYPVKRKPPALPEAGGRYMFMSSSPDDPNLGPEEKAKEAELEEELVPTPDKLKEDLKGKGSKVVPDKGRTSSDRKKSAERKKLSRRNSVVPSVSPDGTNAAVDVDVSRQGTQTTTMENVPSKPITVFRWIIPAGGNVTLKLRFLSDDLGQFDQTMNFEIIGTRRRYQMFCRGVCAFPTISKEPRIVFPSRKKNHRIEDIVHKKYILSTEVFEFGPLLVGKSRDKYREGKYPENMETLTILNTSPLDADISFCFQHDSKGETYLLEPPFMYLKPGEAGKLTVWAYPKGPGHYEDAIVCCIRENPEPVIFKVSCDGYRPELELDKKILHFDKVLLHRKDTKTIYLRNSTQLPVAWKLSGLENLGDDFTVAADSGIVEPLSEYALHAYFRAMKAVQTNKKMIRIEISDAENIMGVVHTEPIQVIAEAYDVALDMSFPKGTDGGLDFGIVKVGDEGKQTCTLKNKGKYEIAYNFLLENVDTRHSDIKSLFAVVPSSGKLNPQDRPTQVQVIFKSSHEVQVKDIPILKCQVIEPSLGDQGEVIASIPVKVSVKAVYSKFLITPVNDINFGALLINTRKTRTFLIENKGQFDFKYTITKKETATQANRNIRPNIKGEKSIKAREDSSTPTSKQKRVESIRQDASLSKLTLGMFTIFPAFGIILPNGSQLITVDCVGETQGKEVQDMSIEITDRDPNSYKGGIPYKLVAETCIPGINVDDVGSIFEEHRVCKNLTVWQHMSCGNQEVGGVYGEDEKKFVFNNVIVGRTAKARFKISNHNKVPCDVAFTLKPISLKGAPKTPEVFDLDPPKVQIANHSFVYVTVSFTPPSMQSYSAVFEASIEGMSPNQTKGKSLVFEVSGEGNLPRITVAKPTVRNKRGQPLLLFKRILLGRSDSLPFELFNDGNLPSKVMIDLHDPDHCFMLKPLKEPRNAFGDTSSDTQGKVKL</sequence>
<dbReference type="InterPro" id="IPR013783">
    <property type="entry name" value="Ig-like_fold"/>
</dbReference>
<feature type="domain" description="CFAP65 tenth Ig-like" evidence="10">
    <location>
        <begin position="1842"/>
        <end position="1914"/>
    </location>
</feature>
<dbReference type="Pfam" id="PF22544">
    <property type="entry name" value="HYDIN_VesB_CFA65-like_Ig"/>
    <property type="match status" value="3"/>
</dbReference>
<feature type="compositionally biased region" description="Basic and acidic residues" evidence="7">
    <location>
        <begin position="3327"/>
        <end position="3339"/>
    </location>
</feature>
<feature type="domain" description="Hydin adenylate kinase-like" evidence="8">
    <location>
        <begin position="2131"/>
        <end position="2322"/>
    </location>
</feature>
<protein>
    <recommendedName>
        <fullName evidence="13">Hydrocephalus-inducing protein homolog</fullName>
    </recommendedName>
</protein>
<comment type="subcellular location">
    <subcellularLocation>
        <location evidence="1">Cell projection</location>
        <location evidence="1">Cilium</location>
    </subcellularLocation>
    <subcellularLocation>
        <location evidence="2">Cytoplasm</location>
    </subcellularLocation>
</comment>
<dbReference type="InterPro" id="IPR033768">
    <property type="entry name" value="Hydin_ADK"/>
</dbReference>
<name>A0AAV2H361_LYMST</name>
<feature type="compositionally biased region" description="Basic and acidic residues" evidence="7">
    <location>
        <begin position="2417"/>
        <end position="2447"/>
    </location>
</feature>
<dbReference type="SUPFAM" id="SSF52540">
    <property type="entry name" value="P-loop containing nucleoside triphosphate hydrolases"/>
    <property type="match status" value="1"/>
</dbReference>
<keyword evidence="4" id="KW-0969">Cilium</keyword>
<feature type="domain" description="HYDIN/VesB/CFA65-like Ig-like" evidence="9">
    <location>
        <begin position="462"/>
        <end position="562"/>
    </location>
</feature>
<dbReference type="GO" id="GO:0005930">
    <property type="term" value="C:axoneme"/>
    <property type="evidence" value="ECO:0007669"/>
    <property type="project" value="TreeGrafter"/>
</dbReference>
<evidence type="ECO:0000313" key="11">
    <source>
        <dbReference type="EMBL" id="CAL1528045.1"/>
    </source>
</evidence>
<feature type="compositionally biased region" description="Basic and acidic residues" evidence="7">
    <location>
        <begin position="2477"/>
        <end position="2496"/>
    </location>
</feature>
<organism evidence="11 12">
    <name type="scientific">Lymnaea stagnalis</name>
    <name type="common">Great pond snail</name>
    <name type="synonym">Helix stagnalis</name>
    <dbReference type="NCBI Taxonomy" id="6523"/>
    <lineage>
        <taxon>Eukaryota</taxon>
        <taxon>Metazoa</taxon>
        <taxon>Spiralia</taxon>
        <taxon>Lophotrochozoa</taxon>
        <taxon>Mollusca</taxon>
        <taxon>Gastropoda</taxon>
        <taxon>Heterobranchia</taxon>
        <taxon>Euthyneura</taxon>
        <taxon>Panpulmonata</taxon>
        <taxon>Hygrophila</taxon>
        <taxon>Lymnaeoidea</taxon>
        <taxon>Lymnaeidae</taxon>
        <taxon>Lymnaea</taxon>
    </lineage>
</organism>
<feature type="domain" description="HYDIN/VesB/CFA65-like Ig-like" evidence="9">
    <location>
        <begin position="202"/>
        <end position="294"/>
    </location>
</feature>
<feature type="compositionally biased region" description="Basic and acidic residues" evidence="7">
    <location>
        <begin position="2573"/>
        <end position="2582"/>
    </location>
</feature>
<dbReference type="InterPro" id="IPR056305">
    <property type="entry name" value="Ig_CFAP65_10th"/>
</dbReference>
<dbReference type="GO" id="GO:1904158">
    <property type="term" value="P:axonemal central apparatus assembly"/>
    <property type="evidence" value="ECO:0007669"/>
    <property type="project" value="TreeGrafter"/>
</dbReference>
<evidence type="ECO:0000256" key="7">
    <source>
        <dbReference type="SAM" id="MobiDB-lite"/>
    </source>
</evidence>
<evidence type="ECO:0000256" key="4">
    <source>
        <dbReference type="ARBA" id="ARBA00023069"/>
    </source>
</evidence>
<evidence type="ECO:0000256" key="5">
    <source>
        <dbReference type="ARBA" id="ARBA00023273"/>
    </source>
</evidence>
<keyword evidence="12" id="KW-1185">Reference proteome</keyword>
<evidence type="ECO:0008006" key="13">
    <source>
        <dbReference type="Google" id="ProtNLM"/>
    </source>
</evidence>
<comment type="caution">
    <text evidence="11">The sequence shown here is derived from an EMBL/GenBank/DDBJ whole genome shotgun (WGS) entry which is preliminary data.</text>
</comment>
<evidence type="ECO:0000259" key="8">
    <source>
        <dbReference type="Pfam" id="PF17213"/>
    </source>
</evidence>
<feature type="region of interest" description="Disordered" evidence="7">
    <location>
        <begin position="2556"/>
        <end position="2634"/>
    </location>
</feature>
<feature type="coiled-coil region" evidence="6">
    <location>
        <begin position="1563"/>
        <end position="1598"/>
    </location>
</feature>
<dbReference type="GO" id="GO:0003341">
    <property type="term" value="P:cilium movement"/>
    <property type="evidence" value="ECO:0007669"/>
    <property type="project" value="TreeGrafter"/>
</dbReference>
<feature type="compositionally biased region" description="Basic and acidic residues" evidence="7">
    <location>
        <begin position="2592"/>
        <end position="2616"/>
    </location>
</feature>
<feature type="compositionally biased region" description="Basic and acidic residues" evidence="7">
    <location>
        <begin position="2018"/>
        <end position="2034"/>
    </location>
</feature>
<feature type="compositionally biased region" description="Basic and acidic residues" evidence="7">
    <location>
        <begin position="2513"/>
        <end position="2528"/>
    </location>
</feature>
<evidence type="ECO:0000313" key="12">
    <source>
        <dbReference type="Proteomes" id="UP001497497"/>
    </source>
</evidence>
<evidence type="ECO:0000256" key="2">
    <source>
        <dbReference type="ARBA" id="ARBA00004496"/>
    </source>
</evidence>
<feature type="domain" description="HYDIN/VesB/CFA65-like Ig-like" evidence="9">
    <location>
        <begin position="808"/>
        <end position="897"/>
    </location>
</feature>
<evidence type="ECO:0000256" key="6">
    <source>
        <dbReference type="SAM" id="Coils"/>
    </source>
</evidence>
<dbReference type="Gene3D" id="2.60.40.10">
    <property type="entry name" value="Immunoglobulins"/>
    <property type="match status" value="14"/>
</dbReference>
<reference evidence="11 12" key="1">
    <citation type="submission" date="2024-04" db="EMBL/GenBank/DDBJ databases">
        <authorList>
            <consortium name="Genoscope - CEA"/>
            <person name="William W."/>
        </authorList>
    </citation>
    <scope>NUCLEOTIDE SEQUENCE [LARGE SCALE GENOMIC DNA]</scope>
</reference>
<feature type="region of interest" description="Disordered" evidence="7">
    <location>
        <begin position="2732"/>
        <end position="2819"/>
    </location>
</feature>
<dbReference type="Pfam" id="PF17213">
    <property type="entry name" value="Hydin_ADK"/>
    <property type="match status" value="1"/>
</dbReference>
<dbReference type="PANTHER" id="PTHR23053:SF0">
    <property type="entry name" value="HYDROCEPHALUS-INDUCING PROTEIN HOMOLOG"/>
    <property type="match status" value="1"/>
</dbReference>
<feature type="region of interest" description="Disordered" evidence="7">
    <location>
        <begin position="1216"/>
        <end position="1342"/>
    </location>
</feature>
<feature type="compositionally biased region" description="Basic and acidic residues" evidence="7">
    <location>
        <begin position="2067"/>
        <end position="2080"/>
    </location>
</feature>
<dbReference type="Gene3D" id="3.40.50.300">
    <property type="entry name" value="P-loop containing nucleotide triphosphate hydrolases"/>
    <property type="match status" value="1"/>
</dbReference>
<keyword evidence="6" id="KW-0175">Coiled coil</keyword>
<feature type="compositionally biased region" description="Acidic residues" evidence="7">
    <location>
        <begin position="1235"/>
        <end position="1245"/>
    </location>
</feature>
<feature type="compositionally biased region" description="Basic and acidic residues" evidence="7">
    <location>
        <begin position="1305"/>
        <end position="1324"/>
    </location>
</feature>
<dbReference type="PANTHER" id="PTHR23053">
    <property type="entry name" value="DLEC1 DELETED IN LUNG AND ESOPHAGEAL CANCER 1"/>
    <property type="match status" value="1"/>
</dbReference>
<dbReference type="InterPro" id="IPR033305">
    <property type="entry name" value="Hydin-like"/>
</dbReference>
<keyword evidence="5" id="KW-0966">Cell projection</keyword>
<feature type="region of interest" description="Disordered" evidence="7">
    <location>
        <begin position="2060"/>
        <end position="2080"/>
    </location>
</feature>
<dbReference type="InterPro" id="IPR053879">
    <property type="entry name" value="HYDIN_VesB_CFA65-like_Ig"/>
</dbReference>
<feature type="region of interest" description="Disordered" evidence="7">
    <location>
        <begin position="2018"/>
        <end position="2047"/>
    </location>
</feature>
<evidence type="ECO:0000259" key="10">
    <source>
        <dbReference type="Pfam" id="PF24291"/>
    </source>
</evidence>
<feature type="compositionally biased region" description="Polar residues" evidence="7">
    <location>
        <begin position="2561"/>
        <end position="2572"/>
    </location>
</feature>
<accession>A0AAV2H361</accession>
<evidence type="ECO:0000259" key="9">
    <source>
        <dbReference type="Pfam" id="PF22544"/>
    </source>
</evidence>
<feature type="compositionally biased region" description="Basic and acidic residues" evidence="7">
    <location>
        <begin position="2769"/>
        <end position="2795"/>
    </location>
</feature>
<feature type="region of interest" description="Disordered" evidence="7">
    <location>
        <begin position="3319"/>
        <end position="3351"/>
    </location>
</feature>
<proteinExistence type="predicted"/>
<dbReference type="Pfam" id="PF24291">
    <property type="entry name" value="Ig_CFAP65"/>
    <property type="match status" value="1"/>
</dbReference>